<dbReference type="NCBIfam" id="TIGR02937">
    <property type="entry name" value="sigma70-ECF"/>
    <property type="match status" value="1"/>
</dbReference>
<dbReference type="PANTHER" id="PTHR43133:SF58">
    <property type="entry name" value="ECF RNA POLYMERASE SIGMA FACTOR SIGD"/>
    <property type="match status" value="1"/>
</dbReference>
<evidence type="ECO:0000313" key="9">
    <source>
        <dbReference type="Proteomes" id="UP001559025"/>
    </source>
</evidence>
<evidence type="ECO:0000256" key="3">
    <source>
        <dbReference type="ARBA" id="ARBA00023082"/>
    </source>
</evidence>
<dbReference type="InterPro" id="IPR036388">
    <property type="entry name" value="WH-like_DNA-bd_sf"/>
</dbReference>
<keyword evidence="9" id="KW-1185">Reference proteome</keyword>
<dbReference type="Pfam" id="PF08281">
    <property type="entry name" value="Sigma70_r4_2"/>
    <property type="match status" value="1"/>
</dbReference>
<evidence type="ECO:0000259" key="6">
    <source>
        <dbReference type="Pfam" id="PF04542"/>
    </source>
</evidence>
<accession>A0ABV3WWQ7</accession>
<dbReference type="RefSeq" id="WP_368804079.1">
    <property type="nucleotide sequence ID" value="NZ_JAZHFV010000006.1"/>
</dbReference>
<comment type="similarity">
    <text evidence="1">Belongs to the sigma-70 factor family. ECF subfamily.</text>
</comment>
<dbReference type="InterPro" id="IPR013325">
    <property type="entry name" value="RNA_pol_sigma_r2"/>
</dbReference>
<dbReference type="InterPro" id="IPR013324">
    <property type="entry name" value="RNA_pol_sigma_r3/r4-like"/>
</dbReference>
<evidence type="ECO:0000256" key="2">
    <source>
        <dbReference type="ARBA" id="ARBA00023015"/>
    </source>
</evidence>
<keyword evidence="4" id="KW-0238">DNA-binding</keyword>
<reference evidence="8 9" key="1">
    <citation type="submission" date="2024-01" db="EMBL/GenBank/DDBJ databases">
        <title>New evidence supports the origin of RcGTA from prophage.</title>
        <authorList>
            <person name="Xu Y."/>
            <person name="Liu B."/>
            <person name="Chen F."/>
        </authorList>
    </citation>
    <scope>NUCLEOTIDE SEQUENCE [LARGE SCALE GENOMIC DNA]</scope>
    <source>
        <strain evidence="8 9">CBW1107-2</strain>
    </source>
</reference>
<dbReference type="Gene3D" id="1.10.1740.10">
    <property type="match status" value="1"/>
</dbReference>
<gene>
    <name evidence="8" type="ORF">V1479_17490</name>
</gene>
<evidence type="ECO:0000256" key="1">
    <source>
        <dbReference type="ARBA" id="ARBA00010641"/>
    </source>
</evidence>
<dbReference type="NCBIfam" id="NF009165">
    <property type="entry name" value="PRK12512.1"/>
    <property type="match status" value="1"/>
</dbReference>
<keyword evidence="2" id="KW-0805">Transcription regulation</keyword>
<evidence type="ECO:0000256" key="5">
    <source>
        <dbReference type="ARBA" id="ARBA00023163"/>
    </source>
</evidence>
<evidence type="ECO:0000313" key="8">
    <source>
        <dbReference type="EMBL" id="MEX4009108.1"/>
    </source>
</evidence>
<dbReference type="Pfam" id="PF04542">
    <property type="entry name" value="Sigma70_r2"/>
    <property type="match status" value="1"/>
</dbReference>
<dbReference type="InterPro" id="IPR013249">
    <property type="entry name" value="RNA_pol_sigma70_r4_t2"/>
</dbReference>
<dbReference type="Proteomes" id="UP001559025">
    <property type="component" value="Unassembled WGS sequence"/>
</dbReference>
<dbReference type="SUPFAM" id="SSF88946">
    <property type="entry name" value="Sigma2 domain of RNA polymerase sigma factors"/>
    <property type="match status" value="1"/>
</dbReference>
<feature type="domain" description="RNA polymerase sigma factor 70 region 4 type 2" evidence="7">
    <location>
        <begin position="120"/>
        <end position="171"/>
    </location>
</feature>
<evidence type="ECO:0000259" key="7">
    <source>
        <dbReference type="Pfam" id="PF08281"/>
    </source>
</evidence>
<dbReference type="Gene3D" id="1.10.10.10">
    <property type="entry name" value="Winged helix-like DNA-binding domain superfamily/Winged helix DNA-binding domain"/>
    <property type="match status" value="1"/>
</dbReference>
<name>A0ABV3WWQ7_9HYPH</name>
<dbReference type="PANTHER" id="PTHR43133">
    <property type="entry name" value="RNA POLYMERASE ECF-TYPE SIGMA FACTO"/>
    <property type="match status" value="1"/>
</dbReference>
<dbReference type="EMBL" id="JAZHFV010000006">
    <property type="protein sequence ID" value="MEX4009108.1"/>
    <property type="molecule type" value="Genomic_DNA"/>
</dbReference>
<evidence type="ECO:0000256" key="4">
    <source>
        <dbReference type="ARBA" id="ARBA00023125"/>
    </source>
</evidence>
<dbReference type="SUPFAM" id="SSF88659">
    <property type="entry name" value="Sigma3 and sigma4 domains of RNA polymerase sigma factors"/>
    <property type="match status" value="1"/>
</dbReference>
<protein>
    <submittedName>
        <fullName evidence="8">Sigma-70 family RNA polymerase sigma factor</fullName>
    </submittedName>
</protein>
<dbReference type="InterPro" id="IPR014284">
    <property type="entry name" value="RNA_pol_sigma-70_dom"/>
</dbReference>
<organism evidence="8 9">
    <name type="scientific">Neoaquamicrobium sediminum</name>
    <dbReference type="NCBI Taxonomy" id="1849104"/>
    <lineage>
        <taxon>Bacteria</taxon>
        <taxon>Pseudomonadati</taxon>
        <taxon>Pseudomonadota</taxon>
        <taxon>Alphaproteobacteria</taxon>
        <taxon>Hyphomicrobiales</taxon>
        <taxon>Phyllobacteriaceae</taxon>
        <taxon>Neoaquamicrobium</taxon>
    </lineage>
</organism>
<dbReference type="InterPro" id="IPR007627">
    <property type="entry name" value="RNA_pol_sigma70_r2"/>
</dbReference>
<proteinExistence type="inferred from homology"/>
<keyword evidence="5" id="KW-0804">Transcription</keyword>
<comment type="caution">
    <text evidence="8">The sequence shown here is derived from an EMBL/GenBank/DDBJ whole genome shotgun (WGS) entry which is preliminary data.</text>
</comment>
<keyword evidence="3" id="KW-0731">Sigma factor</keyword>
<dbReference type="InterPro" id="IPR039425">
    <property type="entry name" value="RNA_pol_sigma-70-like"/>
</dbReference>
<sequence length="180" mass="19675">MTPQMDARLSELLRAALDGDEAAYANFLREIAGLVRATVGRRVGSSSGLDPEDIVQETLLAIHLKRHTWRADSPLGPWVHAIARYKIVDAFRRHGRAVSVDIDDFSDQLASEEQRTVSERELERALECLTSGQRDVVSAISLEGKSITETATRLGMKETAVRVALHRGLAAIAQRFGGGG</sequence>
<feature type="domain" description="RNA polymerase sigma-70 region 2" evidence="6">
    <location>
        <begin position="31"/>
        <end position="96"/>
    </location>
</feature>